<dbReference type="InterPro" id="IPR036890">
    <property type="entry name" value="HATPase_C_sf"/>
</dbReference>
<dbReference type="InterPro" id="IPR036641">
    <property type="entry name" value="HPT_dom_sf"/>
</dbReference>
<dbReference type="SUPFAM" id="SSF55874">
    <property type="entry name" value="ATPase domain of HSP90 chaperone/DNA topoisomerase II/histidine kinase"/>
    <property type="match status" value="1"/>
</dbReference>
<keyword evidence="7 16" id="KW-0812">Transmembrane</keyword>
<dbReference type="InterPro" id="IPR003594">
    <property type="entry name" value="HATPase_dom"/>
</dbReference>
<dbReference type="InterPro" id="IPR011006">
    <property type="entry name" value="CheY-like_superfamily"/>
</dbReference>
<evidence type="ECO:0000256" key="1">
    <source>
        <dbReference type="ARBA" id="ARBA00000085"/>
    </source>
</evidence>
<keyword evidence="9 21" id="KW-0418">Kinase</keyword>
<dbReference type="EMBL" id="LT629785">
    <property type="protein sequence ID" value="SDT96325.1"/>
    <property type="molecule type" value="Genomic_DNA"/>
</dbReference>
<feature type="domain" description="Histidine kinase" evidence="17">
    <location>
        <begin position="164"/>
        <end position="385"/>
    </location>
</feature>
<accession>A0A1H2EMI9</accession>
<evidence type="ECO:0000256" key="12">
    <source>
        <dbReference type="ARBA" id="ARBA00023012"/>
    </source>
</evidence>
<dbReference type="Pfam" id="PF01627">
    <property type="entry name" value="Hpt"/>
    <property type="match status" value="1"/>
</dbReference>
<dbReference type="AlphaFoldDB" id="A0A1H2EMI9"/>
<protein>
    <recommendedName>
        <fullName evidence="3">histidine kinase</fullName>
        <ecNumber evidence="3">2.7.13.3</ecNumber>
    </recommendedName>
</protein>
<organism evidence="21 22">
    <name type="scientific">Pseudomonas pohangensis</name>
    <dbReference type="NCBI Taxonomy" id="364197"/>
    <lineage>
        <taxon>Bacteria</taxon>
        <taxon>Pseudomonadati</taxon>
        <taxon>Pseudomonadota</taxon>
        <taxon>Gammaproteobacteria</taxon>
        <taxon>Pseudomonadales</taxon>
        <taxon>Pseudomonadaceae</taxon>
        <taxon>Pseudomonas</taxon>
    </lineage>
</organism>
<dbReference type="SMART" id="SM00387">
    <property type="entry name" value="HATPase_c"/>
    <property type="match status" value="1"/>
</dbReference>
<dbReference type="Pfam" id="PF00512">
    <property type="entry name" value="HisKA"/>
    <property type="match status" value="1"/>
</dbReference>
<dbReference type="PROSITE" id="PS50885">
    <property type="entry name" value="HAMP"/>
    <property type="match status" value="1"/>
</dbReference>
<sequence>MFKEPGIKSRMLMLGLLPVCLLIVVLIIAAPALFSPANLQQNYPGFCLALLTVALSSLLFWRLGRSLENQAKQLQLGIASLQNGQLEQPLHRLPSPEFNALAESINQLGMTLHSQRKELQRQLTQSLEDSREQRQTAEVQRIELDMARKETRAASRSRNSFLANMSHEIRTPLNGILGFSQLLHKTALNAQQRDHLQTIRHSAENLLGMLDQALDPSALESGSLRLDSQPFDLRELVHDCLSVVSLAAHEKQLELVSMVYRDTPQRLTGDPALLKQIFIHLLGNAIRLARQGSIVLRAMLEDDCSEFARLRISVQYSNHDLSADELQQVLQALEQSGNPAVPGSVGSATGLAIARRLGELMGGEIGVESTPDEGARLWIEISLAKTVALSEPESSVLSGQRIAIFEGHQLARQSLLHQLQDYRLEVLCFEQMDALLQAVAEQQHDAQPISLAVLGSGADGISVEQLDLQLRTLQQHDCKTLLLCPVSSLGLLHGLTTRAGCRLQSKPAYGRKMAQALEELLEPQAAVRTQPYPSAPADAQPAPRVLCVDDNPANLLLVQSLLSDMGARVTAVDSGYAALAAADAQRFELILMDIRMPGMDGLQASMAIRQREQQQQRPPVPIVALTAHVLPNQKRTLLQVGINDLMSKPIDEQQLGRLLHKWAGKQLSAAIAPTAMPASESLEILDQHEALRLAGGKPELASDLLAMLLGSLDEEQQAIARARTSNNAVELAERVHRLLGATRYCGVPQLRTICQHCENLLRQDNAPAGPALDQLDQAINRLRQASAGLADQYATRDS</sequence>
<evidence type="ECO:0000256" key="2">
    <source>
        <dbReference type="ARBA" id="ARBA00004651"/>
    </source>
</evidence>
<evidence type="ECO:0000259" key="18">
    <source>
        <dbReference type="PROSITE" id="PS50110"/>
    </source>
</evidence>
<evidence type="ECO:0000256" key="5">
    <source>
        <dbReference type="ARBA" id="ARBA00022553"/>
    </source>
</evidence>
<dbReference type="InterPro" id="IPR003660">
    <property type="entry name" value="HAMP_dom"/>
</dbReference>
<evidence type="ECO:0000256" key="10">
    <source>
        <dbReference type="ARBA" id="ARBA00022840"/>
    </source>
</evidence>
<evidence type="ECO:0000259" key="17">
    <source>
        <dbReference type="PROSITE" id="PS50109"/>
    </source>
</evidence>
<keyword evidence="11 16" id="KW-1133">Transmembrane helix</keyword>
<evidence type="ECO:0000256" key="16">
    <source>
        <dbReference type="SAM" id="Phobius"/>
    </source>
</evidence>
<dbReference type="PROSITE" id="PS50894">
    <property type="entry name" value="HPT"/>
    <property type="match status" value="1"/>
</dbReference>
<keyword evidence="8" id="KW-0547">Nucleotide-binding</keyword>
<dbReference type="GO" id="GO:0005524">
    <property type="term" value="F:ATP binding"/>
    <property type="evidence" value="ECO:0007669"/>
    <property type="project" value="UniProtKB-KW"/>
</dbReference>
<dbReference type="PANTHER" id="PTHR45339">
    <property type="entry name" value="HYBRID SIGNAL TRANSDUCTION HISTIDINE KINASE J"/>
    <property type="match status" value="1"/>
</dbReference>
<dbReference type="Pfam" id="PF00072">
    <property type="entry name" value="Response_reg"/>
    <property type="match status" value="1"/>
</dbReference>
<evidence type="ECO:0000256" key="3">
    <source>
        <dbReference type="ARBA" id="ARBA00012438"/>
    </source>
</evidence>
<dbReference type="RefSeq" id="WP_090193302.1">
    <property type="nucleotide sequence ID" value="NZ_LT629785.1"/>
</dbReference>
<evidence type="ECO:0000256" key="11">
    <source>
        <dbReference type="ARBA" id="ARBA00022989"/>
    </source>
</evidence>
<dbReference type="InterPro" id="IPR036097">
    <property type="entry name" value="HisK_dim/P_sf"/>
</dbReference>
<dbReference type="EC" id="2.7.13.3" evidence="3"/>
<dbReference type="PANTHER" id="PTHR45339:SF1">
    <property type="entry name" value="HYBRID SIGNAL TRANSDUCTION HISTIDINE KINASE J"/>
    <property type="match status" value="1"/>
</dbReference>
<gene>
    <name evidence="21" type="ORF">SAMN05216296_0918</name>
</gene>
<dbReference type="InterPro" id="IPR008207">
    <property type="entry name" value="Sig_transdc_His_kin_Hpt_dom"/>
</dbReference>
<evidence type="ECO:0000256" key="14">
    <source>
        <dbReference type="PROSITE-ProRule" id="PRU00110"/>
    </source>
</evidence>
<dbReference type="SUPFAM" id="SSF47384">
    <property type="entry name" value="Homodimeric domain of signal transducing histidine kinase"/>
    <property type="match status" value="1"/>
</dbReference>
<feature type="domain" description="HPt" evidence="20">
    <location>
        <begin position="697"/>
        <end position="792"/>
    </location>
</feature>
<comment type="catalytic activity">
    <reaction evidence="1">
        <text>ATP + protein L-histidine = ADP + protein N-phospho-L-histidine.</text>
        <dbReference type="EC" id="2.7.13.3"/>
    </reaction>
</comment>
<dbReference type="STRING" id="364197.SAMN05216296_0918"/>
<dbReference type="PROSITE" id="PS50109">
    <property type="entry name" value="HIS_KIN"/>
    <property type="match status" value="1"/>
</dbReference>
<reference evidence="22" key="1">
    <citation type="submission" date="2016-10" db="EMBL/GenBank/DDBJ databases">
        <authorList>
            <person name="Varghese N."/>
            <person name="Submissions S."/>
        </authorList>
    </citation>
    <scope>NUCLEOTIDE SEQUENCE [LARGE SCALE GENOMIC DNA]</scope>
    <source>
        <strain evidence="22">DSM 17875</strain>
    </source>
</reference>
<keyword evidence="12" id="KW-0902">Two-component regulatory system</keyword>
<dbReference type="Proteomes" id="UP000243232">
    <property type="component" value="Chromosome I"/>
</dbReference>
<dbReference type="Gene3D" id="3.40.50.2300">
    <property type="match status" value="1"/>
</dbReference>
<dbReference type="InterPro" id="IPR003661">
    <property type="entry name" value="HisK_dim/P_dom"/>
</dbReference>
<proteinExistence type="predicted"/>
<keyword evidence="4" id="KW-1003">Cell membrane</keyword>
<dbReference type="GO" id="GO:0000155">
    <property type="term" value="F:phosphorelay sensor kinase activity"/>
    <property type="evidence" value="ECO:0007669"/>
    <property type="project" value="InterPro"/>
</dbReference>
<evidence type="ECO:0000256" key="13">
    <source>
        <dbReference type="ARBA" id="ARBA00023136"/>
    </source>
</evidence>
<dbReference type="OrthoDB" id="9797243at2"/>
<evidence type="ECO:0000313" key="21">
    <source>
        <dbReference type="EMBL" id="SDT96325.1"/>
    </source>
</evidence>
<dbReference type="SMART" id="SM00388">
    <property type="entry name" value="HisKA"/>
    <property type="match status" value="1"/>
</dbReference>
<keyword evidence="6" id="KW-0808">Transferase</keyword>
<feature type="transmembrane region" description="Helical" evidence="16">
    <location>
        <begin position="12"/>
        <end position="37"/>
    </location>
</feature>
<feature type="modified residue" description="Phosphohistidine" evidence="14">
    <location>
        <position position="736"/>
    </location>
</feature>
<feature type="domain" description="Response regulatory" evidence="18">
    <location>
        <begin position="544"/>
        <end position="663"/>
    </location>
</feature>
<dbReference type="CDD" id="cd17546">
    <property type="entry name" value="REC_hyHK_CKI1_RcsC-like"/>
    <property type="match status" value="1"/>
</dbReference>
<evidence type="ECO:0000256" key="4">
    <source>
        <dbReference type="ARBA" id="ARBA00022475"/>
    </source>
</evidence>
<evidence type="ECO:0000259" key="19">
    <source>
        <dbReference type="PROSITE" id="PS50885"/>
    </source>
</evidence>
<dbReference type="InterPro" id="IPR001789">
    <property type="entry name" value="Sig_transdc_resp-reg_receiver"/>
</dbReference>
<keyword evidence="22" id="KW-1185">Reference proteome</keyword>
<comment type="subcellular location">
    <subcellularLocation>
        <location evidence="2">Cell membrane</location>
        <topology evidence="2">Multi-pass membrane protein</topology>
    </subcellularLocation>
</comment>
<dbReference type="InterPro" id="IPR005467">
    <property type="entry name" value="His_kinase_dom"/>
</dbReference>
<evidence type="ECO:0000256" key="7">
    <source>
        <dbReference type="ARBA" id="ARBA00022692"/>
    </source>
</evidence>
<evidence type="ECO:0000256" key="6">
    <source>
        <dbReference type="ARBA" id="ARBA00022679"/>
    </source>
</evidence>
<feature type="domain" description="HAMP" evidence="19">
    <location>
        <begin position="65"/>
        <end position="117"/>
    </location>
</feature>
<evidence type="ECO:0000256" key="9">
    <source>
        <dbReference type="ARBA" id="ARBA00022777"/>
    </source>
</evidence>
<dbReference type="SUPFAM" id="SSF47226">
    <property type="entry name" value="Histidine-containing phosphotransfer domain, HPT domain"/>
    <property type="match status" value="1"/>
</dbReference>
<dbReference type="SUPFAM" id="SSF52172">
    <property type="entry name" value="CheY-like"/>
    <property type="match status" value="1"/>
</dbReference>
<dbReference type="Gene3D" id="1.20.120.160">
    <property type="entry name" value="HPT domain"/>
    <property type="match status" value="1"/>
</dbReference>
<evidence type="ECO:0000256" key="15">
    <source>
        <dbReference type="PROSITE-ProRule" id="PRU00169"/>
    </source>
</evidence>
<keyword evidence="13 16" id="KW-0472">Membrane</keyword>
<dbReference type="SMART" id="SM00448">
    <property type="entry name" value="REC"/>
    <property type="match status" value="1"/>
</dbReference>
<feature type="modified residue" description="4-aspartylphosphate" evidence="15">
    <location>
        <position position="593"/>
    </location>
</feature>
<dbReference type="Gene3D" id="1.10.287.130">
    <property type="match status" value="1"/>
</dbReference>
<dbReference type="Pfam" id="PF02518">
    <property type="entry name" value="HATPase_c"/>
    <property type="match status" value="1"/>
</dbReference>
<keyword evidence="10" id="KW-0067">ATP-binding</keyword>
<evidence type="ECO:0000256" key="8">
    <source>
        <dbReference type="ARBA" id="ARBA00022741"/>
    </source>
</evidence>
<dbReference type="Gene3D" id="3.30.565.10">
    <property type="entry name" value="Histidine kinase-like ATPase, C-terminal domain"/>
    <property type="match status" value="1"/>
</dbReference>
<evidence type="ECO:0000313" key="22">
    <source>
        <dbReference type="Proteomes" id="UP000243232"/>
    </source>
</evidence>
<evidence type="ECO:0000259" key="20">
    <source>
        <dbReference type="PROSITE" id="PS50894"/>
    </source>
</evidence>
<dbReference type="CDD" id="cd00082">
    <property type="entry name" value="HisKA"/>
    <property type="match status" value="1"/>
</dbReference>
<name>A0A1H2EMI9_9PSED</name>
<dbReference type="PROSITE" id="PS50110">
    <property type="entry name" value="RESPONSE_REGULATORY"/>
    <property type="match status" value="1"/>
</dbReference>
<dbReference type="GO" id="GO:0005886">
    <property type="term" value="C:plasma membrane"/>
    <property type="evidence" value="ECO:0007669"/>
    <property type="project" value="UniProtKB-SubCell"/>
</dbReference>
<dbReference type="SMART" id="SM00073">
    <property type="entry name" value="HPT"/>
    <property type="match status" value="1"/>
</dbReference>
<keyword evidence="5 15" id="KW-0597">Phosphoprotein</keyword>